<keyword evidence="2" id="KW-1133">Transmembrane helix</keyword>
<dbReference type="KEGG" id="bbes:BESB_078510"/>
<feature type="compositionally biased region" description="Polar residues" evidence="1">
    <location>
        <begin position="765"/>
        <end position="774"/>
    </location>
</feature>
<dbReference type="Pfam" id="PF02383">
    <property type="entry name" value="Syja_N"/>
    <property type="match status" value="1"/>
</dbReference>
<dbReference type="GO" id="GO:0046856">
    <property type="term" value="P:phosphatidylinositol dephosphorylation"/>
    <property type="evidence" value="ECO:0007669"/>
    <property type="project" value="TreeGrafter"/>
</dbReference>
<dbReference type="EMBL" id="NWUJ01000008">
    <property type="protein sequence ID" value="PFH33635.1"/>
    <property type="molecule type" value="Genomic_DNA"/>
</dbReference>
<dbReference type="OrthoDB" id="331994at2759"/>
<proteinExistence type="predicted"/>
<feature type="region of interest" description="Disordered" evidence="1">
    <location>
        <begin position="316"/>
        <end position="352"/>
    </location>
</feature>
<feature type="region of interest" description="Disordered" evidence="1">
    <location>
        <begin position="228"/>
        <end position="264"/>
    </location>
</feature>
<feature type="compositionally biased region" description="Basic and acidic residues" evidence="1">
    <location>
        <begin position="787"/>
        <end position="798"/>
    </location>
</feature>
<feature type="region of interest" description="Disordered" evidence="1">
    <location>
        <begin position="718"/>
        <end position="743"/>
    </location>
</feature>
<feature type="compositionally biased region" description="Basic and acidic residues" evidence="1">
    <location>
        <begin position="317"/>
        <end position="327"/>
    </location>
</feature>
<dbReference type="PANTHER" id="PTHR45662">
    <property type="entry name" value="PHOSPHATIDYLINOSITIDE PHOSPHATASE SAC1"/>
    <property type="match status" value="1"/>
</dbReference>
<evidence type="ECO:0000313" key="5">
    <source>
        <dbReference type="Proteomes" id="UP000224006"/>
    </source>
</evidence>
<name>A0A2A9M6M3_BESBE</name>
<dbReference type="RefSeq" id="XP_029217644.1">
    <property type="nucleotide sequence ID" value="XM_029366213.1"/>
</dbReference>
<dbReference type="STRING" id="94643.A0A2A9M6M3"/>
<evidence type="ECO:0000313" key="4">
    <source>
        <dbReference type="EMBL" id="PFH33635.1"/>
    </source>
</evidence>
<feature type="compositionally biased region" description="Basic and acidic residues" evidence="1">
    <location>
        <begin position="341"/>
        <end position="350"/>
    </location>
</feature>
<dbReference type="GO" id="GO:0043812">
    <property type="term" value="F:phosphatidylinositol-4-phosphate phosphatase activity"/>
    <property type="evidence" value="ECO:0007669"/>
    <property type="project" value="TreeGrafter"/>
</dbReference>
<dbReference type="Proteomes" id="UP000224006">
    <property type="component" value="Chromosome VII"/>
</dbReference>
<accession>A0A2A9M6M3</accession>
<comment type="caution">
    <text evidence="4">The sequence shown here is derived from an EMBL/GenBank/DDBJ whole genome shotgun (WGS) entry which is preliminary data.</text>
</comment>
<reference evidence="4 5" key="1">
    <citation type="submission" date="2017-09" db="EMBL/GenBank/DDBJ databases">
        <title>Genome sequencing of Besnoitia besnoiti strain Bb-Ger1.</title>
        <authorList>
            <person name="Schares G."/>
            <person name="Venepally P."/>
            <person name="Lorenzi H.A."/>
        </authorList>
    </citation>
    <scope>NUCLEOTIDE SEQUENCE [LARGE SCALE GENOMIC DNA]</scope>
    <source>
        <strain evidence="4 5">Bb-Ger1</strain>
    </source>
</reference>
<dbReference type="VEuPathDB" id="ToxoDB:BESB_078510"/>
<protein>
    <submittedName>
        <fullName evidence="4">Putative SAC1 phosphoinositide phosphatase</fullName>
    </submittedName>
</protein>
<keyword evidence="2" id="KW-0812">Transmembrane</keyword>
<feature type="transmembrane region" description="Helical" evidence="2">
    <location>
        <begin position="956"/>
        <end position="979"/>
    </location>
</feature>
<organism evidence="4 5">
    <name type="scientific">Besnoitia besnoiti</name>
    <name type="common">Apicomplexan protozoan</name>
    <dbReference type="NCBI Taxonomy" id="94643"/>
    <lineage>
        <taxon>Eukaryota</taxon>
        <taxon>Sar</taxon>
        <taxon>Alveolata</taxon>
        <taxon>Apicomplexa</taxon>
        <taxon>Conoidasida</taxon>
        <taxon>Coccidia</taxon>
        <taxon>Eucoccidiorida</taxon>
        <taxon>Eimeriorina</taxon>
        <taxon>Sarcocystidae</taxon>
        <taxon>Besnoitia</taxon>
    </lineage>
</organism>
<gene>
    <name evidence="4" type="ORF">BESB_078510</name>
</gene>
<dbReference type="PANTHER" id="PTHR45662:SF2">
    <property type="entry name" value="PHOSPHATIDYLINOSITOL-3-PHOSPHATASE SAC1"/>
    <property type="match status" value="1"/>
</dbReference>
<keyword evidence="2" id="KW-0472">Membrane</keyword>
<dbReference type="GO" id="GO:0005783">
    <property type="term" value="C:endoplasmic reticulum"/>
    <property type="evidence" value="ECO:0007669"/>
    <property type="project" value="TreeGrafter"/>
</dbReference>
<keyword evidence="5" id="KW-1185">Reference proteome</keyword>
<feature type="compositionally biased region" description="Low complexity" evidence="1">
    <location>
        <begin position="238"/>
        <end position="254"/>
    </location>
</feature>
<dbReference type="PROSITE" id="PS50275">
    <property type="entry name" value="SAC"/>
    <property type="match status" value="1"/>
</dbReference>
<feature type="domain" description="SAC" evidence="3">
    <location>
        <begin position="280"/>
        <end position="694"/>
    </location>
</feature>
<feature type="transmembrane region" description="Helical" evidence="2">
    <location>
        <begin position="921"/>
        <end position="944"/>
    </location>
</feature>
<evidence type="ECO:0000256" key="1">
    <source>
        <dbReference type="SAM" id="MobiDB-lite"/>
    </source>
</evidence>
<dbReference type="InterPro" id="IPR002013">
    <property type="entry name" value="SAC_dom"/>
</dbReference>
<feature type="region of interest" description="Disordered" evidence="1">
    <location>
        <begin position="764"/>
        <end position="812"/>
    </location>
</feature>
<feature type="compositionally biased region" description="Polar residues" evidence="1">
    <location>
        <begin position="328"/>
        <end position="339"/>
    </location>
</feature>
<dbReference type="AlphaFoldDB" id="A0A2A9M6M3"/>
<dbReference type="GeneID" id="40312778"/>
<feature type="transmembrane region" description="Helical" evidence="2">
    <location>
        <begin position="1028"/>
        <end position="1051"/>
    </location>
</feature>
<evidence type="ECO:0000259" key="3">
    <source>
        <dbReference type="PROSITE" id="PS50275"/>
    </source>
</evidence>
<sequence>MEASALLSPPFTCDIHRDALVLRSLSLAPSQQLTFSYASTSPSASPTVCFSVAAGPASATASFSPSSSPSSSSRSALAAASRAPRASVPCYGVFGVTQIFGCAYVICIESCRLLGFLGQAPLLQISSFHLVQVPPAGAASSALSRRTLRRRRFLQTSRNFLVGATVTVTSQASSAAARIVASEAQREADATTDGSLLLSSTPSLPGAEGRDIQTCADAVRTDVLGKRLEPPEAPIRPAHTSACAGDAAGAAVASDDPRAPPPPGVRTPLQAVAEQWLTLLCDGLCEGAFYFSPALDLTKNLQTQLGGGAFAAAHALRRGDSEKKQEGHSTSAPIPSPTRSAAKDDGREGDGSAWTARFSVNRHFLEPITTQTPEAFRFCAQVIQGYVGMGLLSYSVESCSQLCIISRRDSSRAGVRFHSRGINAAGNASNLVETEQLLLVYTFREAAPPPLLLGAGAALSSTAPFFPQPHNSRQSAAALRGRGYARLDVFAFLQIRGSIPLVWKQTPTLKWAPAPSVIGSPEENSAAASRHFSGILKNYGPITVVSLVNKKGREKALGDLFEQTVIEQKSKDLSFVWFDFHQECSRMQWNNLSRLLAQVHKQLNHQHYFHAVCTLPAEGDAESWPVGAPGAAPTEEPFFTWHNPLKFLPGWRKTEVLRLQRGLFRVNCIDCLDRTNVVQSVFGKRVLAQLLTAVAQRDAVPLASQSAEGALSRSLSLSSSSLPSFPRPAGAPSDSSSSSSSVSPAAAPAAAALSAEDAATRASRLPSSLLSHGSASVERSDAPLQRTDSERERGKEKATSLQATTGLPPLAPLPFTPAEGDQLFRDLWTDNADALSLLYSGTPALKTDFTRTGVRSAWGALNDARNSLVRYFLNNFFDGYKQDCFTFFFQAACYPCAPSSLLPAKKTLSPPRPLDGGLRRVFLEAVLLVFSLFCVSPFFVSSLFSGVYTSGYSVTGALLALATLPFRLVSWPLSFLPSLQLLRSLPMVPAPFSAPDEPFGSSFLFGASVASVEGLAGWAEPLKSVGGVLWIFTFSLFSFVAYIFLRAAAVVSLPQLLPDVS</sequence>
<evidence type="ECO:0000256" key="2">
    <source>
        <dbReference type="SAM" id="Phobius"/>
    </source>
</evidence>